<name>A0A3N1D5U3_9ACTN</name>
<keyword evidence="3" id="KW-0285">Flavoprotein</keyword>
<evidence type="ECO:0000256" key="3">
    <source>
        <dbReference type="ARBA" id="ARBA00022630"/>
    </source>
</evidence>
<evidence type="ECO:0000259" key="6">
    <source>
        <dbReference type="Pfam" id="PF00441"/>
    </source>
</evidence>
<evidence type="ECO:0000259" key="7">
    <source>
        <dbReference type="Pfam" id="PF02771"/>
    </source>
</evidence>
<feature type="domain" description="Acyl-CoA dehydrogenase/oxidase C-terminal" evidence="6">
    <location>
        <begin position="231"/>
        <end position="365"/>
    </location>
</feature>
<keyword evidence="5" id="KW-0560">Oxidoreductase</keyword>
<dbReference type="SUPFAM" id="SSF47203">
    <property type="entry name" value="Acyl-CoA dehydrogenase C-terminal domain-like"/>
    <property type="match status" value="1"/>
</dbReference>
<dbReference type="Pfam" id="PF00441">
    <property type="entry name" value="Acyl-CoA_dh_1"/>
    <property type="match status" value="1"/>
</dbReference>
<dbReference type="Pfam" id="PF02771">
    <property type="entry name" value="Acyl-CoA_dh_N"/>
    <property type="match status" value="1"/>
</dbReference>
<dbReference type="PANTHER" id="PTHR43884:SF20">
    <property type="entry name" value="ACYL-COA DEHYDROGENASE FADE28"/>
    <property type="match status" value="1"/>
</dbReference>
<dbReference type="EMBL" id="RJKE01000001">
    <property type="protein sequence ID" value="ROO88894.1"/>
    <property type="molecule type" value="Genomic_DNA"/>
</dbReference>
<reference evidence="8 9" key="1">
    <citation type="submission" date="2018-11" db="EMBL/GenBank/DDBJ databases">
        <title>Sequencing the genomes of 1000 actinobacteria strains.</title>
        <authorList>
            <person name="Klenk H.-P."/>
        </authorList>
    </citation>
    <scope>NUCLEOTIDE SEQUENCE [LARGE SCALE GENOMIC DNA]</scope>
    <source>
        <strain evidence="8 9">DSM 44254</strain>
    </source>
</reference>
<dbReference type="AlphaFoldDB" id="A0A3N1D5U3"/>
<comment type="similarity">
    <text evidence="2">Belongs to the acyl-CoA dehydrogenase family.</text>
</comment>
<sequence length="368" mass="37851">MDWAVTEERRELAAVVRRLLADHAPDAVVRGLMEGPTGHAPALWARLADLGLQGLAVPEEHGGAGCGFAELAVVLEELGRTLLPSPFLPSAVLAVQALLAADDAEAGAAYLPGIADGSLIATVALPMGDGTGAGIEAEAADGGAFLLTGTADLVLEAQVADLVLVAARTPSGPSLCAVRTGAPGVTVTPLPTLDQTRRLARVGLDRAEAALVGAEGEADRVLARVRDLAEIALSAEALGGAQHCLDSSVAYAKVRHQFGKPIGSFQAIKHKCADLLMIIESARSAVAYAAGTADAAPPADLAVTASLTKAHTADAYFTAASEMIQIHGGLGFTWEHDAHLHFKRAKSTQLLFATPTAHRARLAEHLAL</sequence>
<evidence type="ECO:0000256" key="2">
    <source>
        <dbReference type="ARBA" id="ARBA00009347"/>
    </source>
</evidence>
<evidence type="ECO:0000313" key="8">
    <source>
        <dbReference type="EMBL" id="ROO88894.1"/>
    </source>
</evidence>
<protein>
    <submittedName>
        <fullName evidence="8">Acyl-CoA dehydrogenase</fullName>
    </submittedName>
</protein>
<evidence type="ECO:0000256" key="5">
    <source>
        <dbReference type="ARBA" id="ARBA00023002"/>
    </source>
</evidence>
<feature type="domain" description="Acyl-CoA dehydrogenase/oxidase N-terminal" evidence="7">
    <location>
        <begin position="6"/>
        <end position="117"/>
    </location>
</feature>
<dbReference type="Proteomes" id="UP000272400">
    <property type="component" value="Unassembled WGS sequence"/>
</dbReference>
<accession>A0A3N1D5U3</accession>
<organism evidence="8 9">
    <name type="scientific">Actinocorallia herbida</name>
    <dbReference type="NCBI Taxonomy" id="58109"/>
    <lineage>
        <taxon>Bacteria</taxon>
        <taxon>Bacillati</taxon>
        <taxon>Actinomycetota</taxon>
        <taxon>Actinomycetes</taxon>
        <taxon>Streptosporangiales</taxon>
        <taxon>Thermomonosporaceae</taxon>
        <taxon>Actinocorallia</taxon>
    </lineage>
</organism>
<dbReference type="RefSeq" id="WP_123668078.1">
    <property type="nucleotide sequence ID" value="NZ_RJKE01000001.1"/>
</dbReference>
<dbReference type="SUPFAM" id="SSF56645">
    <property type="entry name" value="Acyl-CoA dehydrogenase NM domain-like"/>
    <property type="match status" value="1"/>
</dbReference>
<comment type="cofactor">
    <cofactor evidence="1">
        <name>FAD</name>
        <dbReference type="ChEBI" id="CHEBI:57692"/>
    </cofactor>
</comment>
<dbReference type="OrthoDB" id="4607453at2"/>
<dbReference type="Gene3D" id="1.10.540.10">
    <property type="entry name" value="Acyl-CoA dehydrogenase/oxidase, N-terminal domain"/>
    <property type="match status" value="1"/>
</dbReference>
<dbReference type="InterPro" id="IPR046373">
    <property type="entry name" value="Acyl-CoA_Oxase/DH_mid-dom_sf"/>
</dbReference>
<dbReference type="GO" id="GO:0050660">
    <property type="term" value="F:flavin adenine dinucleotide binding"/>
    <property type="evidence" value="ECO:0007669"/>
    <property type="project" value="InterPro"/>
</dbReference>
<dbReference type="InterPro" id="IPR013786">
    <property type="entry name" value="AcylCoA_DH/ox_N"/>
</dbReference>
<dbReference type="InterPro" id="IPR009100">
    <property type="entry name" value="AcylCoA_DH/oxidase_NM_dom_sf"/>
</dbReference>
<evidence type="ECO:0000256" key="4">
    <source>
        <dbReference type="ARBA" id="ARBA00022827"/>
    </source>
</evidence>
<dbReference type="InterPro" id="IPR009075">
    <property type="entry name" value="AcylCo_DH/oxidase_C"/>
</dbReference>
<proteinExistence type="inferred from homology"/>
<dbReference type="GO" id="GO:0003995">
    <property type="term" value="F:acyl-CoA dehydrogenase activity"/>
    <property type="evidence" value="ECO:0007669"/>
    <property type="project" value="TreeGrafter"/>
</dbReference>
<dbReference type="PANTHER" id="PTHR43884">
    <property type="entry name" value="ACYL-COA DEHYDROGENASE"/>
    <property type="match status" value="1"/>
</dbReference>
<keyword evidence="4" id="KW-0274">FAD</keyword>
<dbReference type="Gene3D" id="2.40.110.10">
    <property type="entry name" value="Butyryl-CoA Dehydrogenase, subunit A, domain 2"/>
    <property type="match status" value="1"/>
</dbReference>
<dbReference type="CDD" id="cd00567">
    <property type="entry name" value="ACAD"/>
    <property type="match status" value="1"/>
</dbReference>
<evidence type="ECO:0000256" key="1">
    <source>
        <dbReference type="ARBA" id="ARBA00001974"/>
    </source>
</evidence>
<dbReference type="Gene3D" id="1.20.140.10">
    <property type="entry name" value="Butyryl-CoA Dehydrogenase, subunit A, domain 3"/>
    <property type="match status" value="1"/>
</dbReference>
<evidence type="ECO:0000313" key="9">
    <source>
        <dbReference type="Proteomes" id="UP000272400"/>
    </source>
</evidence>
<dbReference type="InterPro" id="IPR037069">
    <property type="entry name" value="AcylCoA_DH/ox_N_sf"/>
</dbReference>
<gene>
    <name evidence="8" type="ORF">EDD29_6578</name>
</gene>
<keyword evidence="9" id="KW-1185">Reference proteome</keyword>
<comment type="caution">
    <text evidence="8">The sequence shown here is derived from an EMBL/GenBank/DDBJ whole genome shotgun (WGS) entry which is preliminary data.</text>
</comment>
<dbReference type="InterPro" id="IPR036250">
    <property type="entry name" value="AcylCo_DH-like_C"/>
</dbReference>